<organism evidence="2 3">
    <name type="scientific">Brassica cretica</name>
    <name type="common">Mustard</name>
    <dbReference type="NCBI Taxonomy" id="69181"/>
    <lineage>
        <taxon>Eukaryota</taxon>
        <taxon>Viridiplantae</taxon>
        <taxon>Streptophyta</taxon>
        <taxon>Embryophyta</taxon>
        <taxon>Tracheophyta</taxon>
        <taxon>Spermatophyta</taxon>
        <taxon>Magnoliopsida</taxon>
        <taxon>eudicotyledons</taxon>
        <taxon>Gunneridae</taxon>
        <taxon>Pentapetalae</taxon>
        <taxon>rosids</taxon>
        <taxon>malvids</taxon>
        <taxon>Brassicales</taxon>
        <taxon>Brassicaceae</taxon>
        <taxon>Brassiceae</taxon>
        <taxon>Brassica</taxon>
    </lineage>
</organism>
<name>A0ABQ7DGN9_BRACR</name>
<keyword evidence="1" id="KW-0732">Signal</keyword>
<gene>
    <name evidence="2" type="ORF">DY000_02035102</name>
</gene>
<evidence type="ECO:0000313" key="2">
    <source>
        <dbReference type="EMBL" id="KAF3576071.1"/>
    </source>
</evidence>
<keyword evidence="3" id="KW-1185">Reference proteome</keyword>
<feature type="signal peptide" evidence="1">
    <location>
        <begin position="1"/>
        <end position="28"/>
    </location>
</feature>
<reference evidence="2 3" key="1">
    <citation type="journal article" date="2020" name="BMC Genomics">
        <title>Intraspecific diversification of the crop wild relative Brassica cretica Lam. using demographic model selection.</title>
        <authorList>
            <person name="Kioukis A."/>
            <person name="Michalopoulou V.A."/>
            <person name="Briers L."/>
            <person name="Pirintsos S."/>
            <person name="Studholme D.J."/>
            <person name="Pavlidis P."/>
            <person name="Sarris P.F."/>
        </authorList>
    </citation>
    <scope>NUCLEOTIDE SEQUENCE [LARGE SCALE GENOMIC DNA]</scope>
    <source>
        <strain evidence="3">cv. PFS-1207/04</strain>
    </source>
</reference>
<evidence type="ECO:0000313" key="3">
    <source>
        <dbReference type="Proteomes" id="UP000266723"/>
    </source>
</evidence>
<sequence length="53" mass="6019">MGPMSSGQMLWHLLIGFVLEERESFVEADFIWTIECFLRMALKKLSLLAGGSE</sequence>
<dbReference type="Proteomes" id="UP000266723">
    <property type="component" value="Unassembled WGS sequence"/>
</dbReference>
<proteinExistence type="predicted"/>
<evidence type="ECO:0000256" key="1">
    <source>
        <dbReference type="SAM" id="SignalP"/>
    </source>
</evidence>
<feature type="chain" id="PRO_5046024800" evidence="1">
    <location>
        <begin position="29"/>
        <end position="53"/>
    </location>
</feature>
<dbReference type="EMBL" id="QGKV02000649">
    <property type="protein sequence ID" value="KAF3576071.1"/>
    <property type="molecule type" value="Genomic_DNA"/>
</dbReference>
<accession>A0ABQ7DGN9</accession>
<protein>
    <submittedName>
        <fullName evidence="2">Uncharacterized protein</fullName>
    </submittedName>
</protein>
<comment type="caution">
    <text evidence="2">The sequence shown here is derived from an EMBL/GenBank/DDBJ whole genome shotgun (WGS) entry which is preliminary data.</text>
</comment>